<keyword evidence="1" id="KW-0697">Rotamase</keyword>
<evidence type="ECO:0000256" key="1">
    <source>
        <dbReference type="PROSITE-ProRule" id="PRU00277"/>
    </source>
</evidence>
<gene>
    <name evidence="4" type="ORF">OMED0929_LOCUS1245</name>
</gene>
<protein>
    <recommendedName>
        <fullName evidence="1">peptidylprolyl isomerase</fullName>
        <ecNumber evidence="1">5.2.1.8</ecNumber>
    </recommendedName>
</protein>
<feature type="region of interest" description="Disordered" evidence="2">
    <location>
        <begin position="1"/>
        <end position="30"/>
    </location>
</feature>
<name>A0A7S0PKR8_9CHLO</name>
<dbReference type="Pfam" id="PF00254">
    <property type="entry name" value="FKBP_C"/>
    <property type="match status" value="1"/>
</dbReference>
<reference evidence="4" key="1">
    <citation type="submission" date="2021-01" db="EMBL/GenBank/DDBJ databases">
        <authorList>
            <person name="Corre E."/>
            <person name="Pelletier E."/>
            <person name="Niang G."/>
            <person name="Scheremetjew M."/>
            <person name="Finn R."/>
            <person name="Kale V."/>
            <person name="Holt S."/>
            <person name="Cochrane G."/>
            <person name="Meng A."/>
            <person name="Brown T."/>
            <person name="Cohen L."/>
        </authorList>
    </citation>
    <scope>NUCLEOTIDE SEQUENCE</scope>
    <source>
        <strain evidence="4">Clade-D-RCC2572</strain>
    </source>
</reference>
<dbReference type="InterPro" id="IPR001179">
    <property type="entry name" value="PPIase_FKBP_dom"/>
</dbReference>
<evidence type="ECO:0000256" key="2">
    <source>
        <dbReference type="SAM" id="MobiDB-lite"/>
    </source>
</evidence>
<dbReference type="PROSITE" id="PS50059">
    <property type="entry name" value="FKBP_PPIASE"/>
    <property type="match status" value="1"/>
</dbReference>
<evidence type="ECO:0000259" key="3">
    <source>
        <dbReference type="PROSITE" id="PS50059"/>
    </source>
</evidence>
<dbReference type="SUPFAM" id="SSF54534">
    <property type="entry name" value="FKBP-like"/>
    <property type="match status" value="1"/>
</dbReference>
<dbReference type="GO" id="GO:0003755">
    <property type="term" value="F:peptidyl-prolyl cis-trans isomerase activity"/>
    <property type="evidence" value="ECO:0007669"/>
    <property type="project" value="UniProtKB-KW"/>
</dbReference>
<dbReference type="AlphaFoldDB" id="A0A7S0PKR8"/>
<evidence type="ECO:0000313" key="4">
    <source>
        <dbReference type="EMBL" id="CAD8577521.1"/>
    </source>
</evidence>
<proteinExistence type="predicted"/>
<comment type="catalytic activity">
    <reaction evidence="1">
        <text>[protein]-peptidylproline (omega=180) = [protein]-peptidylproline (omega=0)</text>
        <dbReference type="Rhea" id="RHEA:16237"/>
        <dbReference type="Rhea" id="RHEA-COMP:10747"/>
        <dbReference type="Rhea" id="RHEA-COMP:10748"/>
        <dbReference type="ChEBI" id="CHEBI:83833"/>
        <dbReference type="ChEBI" id="CHEBI:83834"/>
        <dbReference type="EC" id="5.2.1.8"/>
    </reaction>
</comment>
<accession>A0A7S0PKR8</accession>
<dbReference type="EC" id="5.2.1.8" evidence="1"/>
<feature type="domain" description="PPIase FKBP-type" evidence="3">
    <location>
        <begin position="85"/>
        <end position="204"/>
    </location>
</feature>
<dbReference type="Gene3D" id="3.10.50.40">
    <property type="match status" value="1"/>
</dbReference>
<organism evidence="4">
    <name type="scientific">Ostreococcus mediterraneus</name>
    <dbReference type="NCBI Taxonomy" id="1486918"/>
    <lineage>
        <taxon>Eukaryota</taxon>
        <taxon>Viridiplantae</taxon>
        <taxon>Chlorophyta</taxon>
        <taxon>Mamiellophyceae</taxon>
        <taxon>Mamiellales</taxon>
        <taxon>Bathycoccaceae</taxon>
        <taxon>Ostreococcus</taxon>
    </lineage>
</organism>
<keyword evidence="1" id="KW-0413">Isomerase</keyword>
<dbReference type="EMBL" id="HBEW01001447">
    <property type="protein sequence ID" value="CAD8577521.1"/>
    <property type="molecule type" value="Transcribed_RNA"/>
</dbReference>
<dbReference type="InterPro" id="IPR046357">
    <property type="entry name" value="PPIase_dom_sf"/>
</dbReference>
<sequence>MRATTTVRATCGATARRGQTTTTVRSSSASSAASASRRQWLASAASVLAMHKMFPSSNAFAEDAGASVRVVSDAPGFGAREARARDLVLVSLVGTFEDGTSTTPTTFDTTLGGLVYDTNASGTGSVSITPAEAMPKVISLDKNNPVPGVPPGLIEGIIGMRVGGERTFEVPSAVGFGDSAVKSPYALIPGGTTLKYSVKLIRLSSTGPDALFKGVYNCSLGGANKMTSGCGAVEPSE</sequence>